<evidence type="ECO:0000313" key="1">
    <source>
        <dbReference type="EMBL" id="SHI07470.1"/>
    </source>
</evidence>
<evidence type="ECO:0008006" key="3">
    <source>
        <dbReference type="Google" id="ProtNLM"/>
    </source>
</evidence>
<sequence length="99" mass="11509">MDPKQIVNSLILKAKKYRDFALSIGDVETARRILALTHELIQRARALARPDEALIRKRAREIWEENGRAAGRDEEFWFQAEREFREAEKLTKEIGDDAG</sequence>
<dbReference type="Proteomes" id="UP000189796">
    <property type="component" value="Chromosome I"/>
</dbReference>
<evidence type="ECO:0000313" key="2">
    <source>
        <dbReference type="Proteomes" id="UP000189796"/>
    </source>
</evidence>
<dbReference type="InterPro" id="IPR021327">
    <property type="entry name" value="DUF2934"/>
</dbReference>
<dbReference type="Pfam" id="PF11154">
    <property type="entry name" value="DUF2934"/>
    <property type="match status" value="1"/>
</dbReference>
<protein>
    <recommendedName>
        <fullName evidence="3">DUF2934 domain-containing protein</fullName>
    </recommendedName>
</protein>
<gene>
    <name evidence="1" type="ORF">SAMN05443248_7957</name>
</gene>
<dbReference type="AlphaFoldDB" id="A0A1M5Y5X2"/>
<proteinExistence type="predicted"/>
<name>A0A1M5Y5X2_9BRAD</name>
<reference evidence="1 2" key="1">
    <citation type="submission" date="2016-11" db="EMBL/GenBank/DDBJ databases">
        <authorList>
            <person name="Jaros S."/>
            <person name="Januszkiewicz K."/>
            <person name="Wedrychowicz H."/>
        </authorList>
    </citation>
    <scope>NUCLEOTIDE SEQUENCE [LARGE SCALE GENOMIC DNA]</scope>
    <source>
        <strain evidence="1 2">GAS138</strain>
    </source>
</reference>
<dbReference type="RefSeq" id="WP_245332409.1">
    <property type="nucleotide sequence ID" value="NZ_LT670817.1"/>
</dbReference>
<accession>A0A1M5Y5X2</accession>
<organism evidence="1 2">
    <name type="scientific">Bradyrhizobium erythrophlei</name>
    <dbReference type="NCBI Taxonomy" id="1437360"/>
    <lineage>
        <taxon>Bacteria</taxon>
        <taxon>Pseudomonadati</taxon>
        <taxon>Pseudomonadota</taxon>
        <taxon>Alphaproteobacteria</taxon>
        <taxon>Hyphomicrobiales</taxon>
        <taxon>Nitrobacteraceae</taxon>
        <taxon>Bradyrhizobium</taxon>
    </lineage>
</organism>
<dbReference type="EMBL" id="LT670817">
    <property type="protein sequence ID" value="SHI07470.1"/>
    <property type="molecule type" value="Genomic_DNA"/>
</dbReference>